<proteinExistence type="predicted"/>
<evidence type="ECO:0000313" key="2">
    <source>
        <dbReference type="Proteomes" id="UP000054544"/>
    </source>
</evidence>
<name>A0A0D9NXY3_METAN</name>
<dbReference type="EMBL" id="KE384733">
    <property type="protein sequence ID" value="KJK78696.1"/>
    <property type="molecule type" value="Genomic_DNA"/>
</dbReference>
<gene>
    <name evidence="1" type="ORF">H634G_06072</name>
</gene>
<sequence length="111" mass="12895">MYPSEFRCTCLATFASSEERDAHFEEEEVKRLRQRQLAFDLQQHLGQSLSHSNADDDILLAADPSPTVQHNPLTKHKDRNGYHCPRDNCCVKPVEKLASFREHYGTRKMKH</sequence>
<organism evidence="1 2">
    <name type="scientific">Metarhizium anisopliae BRIP 53293</name>
    <dbReference type="NCBI Taxonomy" id="1291518"/>
    <lineage>
        <taxon>Eukaryota</taxon>
        <taxon>Fungi</taxon>
        <taxon>Dikarya</taxon>
        <taxon>Ascomycota</taxon>
        <taxon>Pezizomycotina</taxon>
        <taxon>Sordariomycetes</taxon>
        <taxon>Hypocreomycetidae</taxon>
        <taxon>Hypocreales</taxon>
        <taxon>Clavicipitaceae</taxon>
        <taxon>Metarhizium</taxon>
    </lineage>
</organism>
<evidence type="ECO:0000313" key="1">
    <source>
        <dbReference type="EMBL" id="KJK78696.1"/>
    </source>
</evidence>
<dbReference type="AlphaFoldDB" id="A0A0D9NXY3"/>
<protein>
    <submittedName>
        <fullName evidence="1">Uncharacterized protein</fullName>
    </submittedName>
</protein>
<reference evidence="2" key="1">
    <citation type="journal article" date="2014" name="BMC Genomics">
        <title>The genome sequence of the biocontrol fungus Metarhizium anisopliae and comparative genomics of Metarhizium species.</title>
        <authorList>
            <person name="Pattemore J.A."/>
            <person name="Hane J.K."/>
            <person name="Williams A.H."/>
            <person name="Wilson B.A."/>
            <person name="Stodart B.J."/>
            <person name="Ash G.J."/>
        </authorList>
    </citation>
    <scope>NUCLEOTIDE SEQUENCE [LARGE SCALE GENOMIC DNA]</scope>
    <source>
        <strain evidence="2">BRIP 53293</strain>
    </source>
</reference>
<accession>A0A0D9NXY3</accession>
<dbReference type="Proteomes" id="UP000054544">
    <property type="component" value="Unassembled WGS sequence"/>
</dbReference>
<keyword evidence="2" id="KW-1185">Reference proteome</keyword>